<evidence type="ECO:0000259" key="6">
    <source>
        <dbReference type="Pfam" id="PF04542"/>
    </source>
</evidence>
<dbReference type="InterPro" id="IPR007627">
    <property type="entry name" value="RNA_pol_sigma70_r2"/>
</dbReference>
<dbReference type="InterPro" id="IPR013249">
    <property type="entry name" value="RNA_pol_sigma70_r4_t2"/>
</dbReference>
<dbReference type="InterPro" id="IPR014284">
    <property type="entry name" value="RNA_pol_sigma-70_dom"/>
</dbReference>
<dbReference type="Proteomes" id="UP000727962">
    <property type="component" value="Unassembled WGS sequence"/>
</dbReference>
<dbReference type="GO" id="GO:0003677">
    <property type="term" value="F:DNA binding"/>
    <property type="evidence" value="ECO:0007669"/>
    <property type="project" value="UniProtKB-KW"/>
</dbReference>
<evidence type="ECO:0000313" key="8">
    <source>
        <dbReference type="EMBL" id="MBI1756560.1"/>
    </source>
</evidence>
<evidence type="ECO:0000313" key="9">
    <source>
        <dbReference type="Proteomes" id="UP000727962"/>
    </source>
</evidence>
<dbReference type="GO" id="GO:0016987">
    <property type="term" value="F:sigma factor activity"/>
    <property type="evidence" value="ECO:0007669"/>
    <property type="project" value="UniProtKB-KW"/>
</dbReference>
<evidence type="ECO:0000259" key="7">
    <source>
        <dbReference type="Pfam" id="PF08281"/>
    </source>
</evidence>
<dbReference type="Pfam" id="PF04542">
    <property type="entry name" value="Sigma70_r2"/>
    <property type="match status" value="1"/>
</dbReference>
<keyword evidence="3" id="KW-0731">Sigma factor</keyword>
<dbReference type="SUPFAM" id="SSF88946">
    <property type="entry name" value="Sigma2 domain of RNA polymerase sigma factors"/>
    <property type="match status" value="1"/>
</dbReference>
<dbReference type="InterPro" id="IPR013325">
    <property type="entry name" value="RNA_pol_sigma_r2"/>
</dbReference>
<sequence>MVPAINTTVQPRTLLLDEDARLVRRFLQGDSFAFETLYRRYYERVYSIARGILLDADEATDAAQEIFTLVFRNLDRFDHRSKFSTWLFRVAVNRSIQEGRRNRNRRRGVELSESLPIETEETPESDPRVQEALERLQPSDRAILVLFYWEELSLIEIGRSLGCGPNAAKTRLYRARERFRSAFDGEFA</sequence>
<dbReference type="AlphaFoldDB" id="A0A931LSB0"/>
<evidence type="ECO:0000256" key="4">
    <source>
        <dbReference type="ARBA" id="ARBA00023125"/>
    </source>
</evidence>
<feature type="domain" description="RNA polymerase sigma-70 region 2" evidence="6">
    <location>
        <begin position="37"/>
        <end position="103"/>
    </location>
</feature>
<dbReference type="SUPFAM" id="SSF88659">
    <property type="entry name" value="Sigma3 and sigma4 domains of RNA polymerase sigma factors"/>
    <property type="match status" value="1"/>
</dbReference>
<feature type="domain" description="RNA polymerase sigma factor 70 region 4 type 2" evidence="7">
    <location>
        <begin position="129"/>
        <end position="178"/>
    </location>
</feature>
<dbReference type="InterPro" id="IPR036388">
    <property type="entry name" value="WH-like_DNA-bd_sf"/>
</dbReference>
<keyword evidence="5" id="KW-0804">Transcription</keyword>
<dbReference type="Gene3D" id="1.10.10.10">
    <property type="entry name" value="Winged helix-like DNA-binding domain superfamily/Winged helix DNA-binding domain"/>
    <property type="match status" value="1"/>
</dbReference>
<name>A0A931LSB0_FIMGI</name>
<gene>
    <name evidence="8" type="ORF">HYR64_05580</name>
</gene>
<dbReference type="PANTHER" id="PTHR43133:SF8">
    <property type="entry name" value="RNA POLYMERASE SIGMA FACTOR HI_1459-RELATED"/>
    <property type="match status" value="1"/>
</dbReference>
<evidence type="ECO:0000256" key="3">
    <source>
        <dbReference type="ARBA" id="ARBA00023082"/>
    </source>
</evidence>
<dbReference type="GO" id="GO:0006352">
    <property type="term" value="P:DNA-templated transcription initiation"/>
    <property type="evidence" value="ECO:0007669"/>
    <property type="project" value="InterPro"/>
</dbReference>
<keyword evidence="2" id="KW-0805">Transcription regulation</keyword>
<protein>
    <submittedName>
        <fullName evidence="8">Sigma-70 family RNA polymerase sigma factor</fullName>
    </submittedName>
</protein>
<dbReference type="Pfam" id="PF08281">
    <property type="entry name" value="Sigma70_r4_2"/>
    <property type="match status" value="1"/>
</dbReference>
<comment type="caution">
    <text evidence="8">The sequence shown here is derived from an EMBL/GenBank/DDBJ whole genome shotgun (WGS) entry which is preliminary data.</text>
</comment>
<dbReference type="InterPro" id="IPR013324">
    <property type="entry name" value="RNA_pol_sigma_r3/r4-like"/>
</dbReference>
<evidence type="ECO:0000256" key="5">
    <source>
        <dbReference type="ARBA" id="ARBA00023163"/>
    </source>
</evidence>
<evidence type="ECO:0000256" key="2">
    <source>
        <dbReference type="ARBA" id="ARBA00023015"/>
    </source>
</evidence>
<keyword evidence="4" id="KW-0238">DNA-binding</keyword>
<proteinExistence type="inferred from homology"/>
<accession>A0A931LSB0</accession>
<dbReference type="NCBIfam" id="TIGR02937">
    <property type="entry name" value="sigma70-ECF"/>
    <property type="match status" value="1"/>
</dbReference>
<evidence type="ECO:0000256" key="1">
    <source>
        <dbReference type="ARBA" id="ARBA00010641"/>
    </source>
</evidence>
<reference evidence="8" key="1">
    <citation type="submission" date="2020-07" db="EMBL/GenBank/DDBJ databases">
        <title>Huge and variable diversity of episymbiotic CPR bacteria and DPANN archaea in groundwater ecosystems.</title>
        <authorList>
            <person name="He C.Y."/>
            <person name="Keren R."/>
            <person name="Whittaker M."/>
            <person name="Farag I.F."/>
            <person name="Doudna J."/>
            <person name="Cate J.H.D."/>
            <person name="Banfield J.F."/>
        </authorList>
    </citation>
    <scope>NUCLEOTIDE SEQUENCE</scope>
    <source>
        <strain evidence="8">NC_groundwater_17_Pr7_B-0.1um_64_12</strain>
    </source>
</reference>
<dbReference type="PANTHER" id="PTHR43133">
    <property type="entry name" value="RNA POLYMERASE ECF-TYPE SIGMA FACTO"/>
    <property type="match status" value="1"/>
</dbReference>
<dbReference type="CDD" id="cd06171">
    <property type="entry name" value="Sigma70_r4"/>
    <property type="match status" value="1"/>
</dbReference>
<dbReference type="EMBL" id="JACOSL010000035">
    <property type="protein sequence ID" value="MBI1756560.1"/>
    <property type="molecule type" value="Genomic_DNA"/>
</dbReference>
<dbReference type="Gene3D" id="1.10.1740.10">
    <property type="match status" value="1"/>
</dbReference>
<organism evidence="8 9">
    <name type="scientific">Fimbriimonas ginsengisoli</name>
    <dbReference type="NCBI Taxonomy" id="1005039"/>
    <lineage>
        <taxon>Bacteria</taxon>
        <taxon>Bacillati</taxon>
        <taxon>Armatimonadota</taxon>
        <taxon>Fimbriimonadia</taxon>
        <taxon>Fimbriimonadales</taxon>
        <taxon>Fimbriimonadaceae</taxon>
        <taxon>Fimbriimonas</taxon>
    </lineage>
</organism>
<comment type="similarity">
    <text evidence="1">Belongs to the sigma-70 factor family. ECF subfamily.</text>
</comment>
<dbReference type="InterPro" id="IPR039425">
    <property type="entry name" value="RNA_pol_sigma-70-like"/>
</dbReference>